<evidence type="ECO:0000313" key="4">
    <source>
        <dbReference type="EMBL" id="WSA33450.1"/>
    </source>
</evidence>
<feature type="domain" description="Endonuclease/exonuclease/phosphatase" evidence="2">
    <location>
        <begin position="57"/>
        <end position="296"/>
    </location>
</feature>
<dbReference type="Gene3D" id="3.60.10.10">
    <property type="entry name" value="Endonuclease/exonuclease/phosphatase"/>
    <property type="match status" value="1"/>
</dbReference>
<dbReference type="SUPFAM" id="SSF56219">
    <property type="entry name" value="DNase I-like"/>
    <property type="match status" value="1"/>
</dbReference>
<dbReference type="Proteomes" id="UP001334804">
    <property type="component" value="Chromosome"/>
</dbReference>
<reference evidence="4 6" key="2">
    <citation type="submission" date="2022-10" db="EMBL/GenBank/DDBJ databases">
        <title>The complete genomes of actinobacterial strains from the NBC collection.</title>
        <authorList>
            <person name="Joergensen T.S."/>
            <person name="Alvarez Arevalo M."/>
            <person name="Sterndorff E.B."/>
            <person name="Faurdal D."/>
            <person name="Vuksanovic O."/>
            <person name="Mourched A.-S."/>
            <person name="Charusanti P."/>
            <person name="Shaw S."/>
            <person name="Blin K."/>
            <person name="Weber T."/>
        </authorList>
    </citation>
    <scope>NUCLEOTIDE SEQUENCE [LARGE SCALE GENOMIC DNA]</scope>
    <source>
        <strain evidence="4 6">NBC 01809</strain>
    </source>
</reference>
<evidence type="ECO:0000256" key="1">
    <source>
        <dbReference type="SAM" id="SignalP"/>
    </source>
</evidence>
<feature type="chain" id="PRO_5008747395" evidence="1">
    <location>
        <begin position="27"/>
        <end position="308"/>
    </location>
</feature>
<organism evidence="3 5">
    <name type="scientific">Micromonospora peucetia</name>
    <dbReference type="NCBI Taxonomy" id="47871"/>
    <lineage>
        <taxon>Bacteria</taxon>
        <taxon>Bacillati</taxon>
        <taxon>Actinomycetota</taxon>
        <taxon>Actinomycetes</taxon>
        <taxon>Micromonosporales</taxon>
        <taxon>Micromonosporaceae</taxon>
        <taxon>Micromonospora</taxon>
    </lineage>
</organism>
<keyword evidence="3" id="KW-0269">Exonuclease</keyword>
<reference evidence="3 5" key="1">
    <citation type="submission" date="2016-06" db="EMBL/GenBank/DDBJ databases">
        <authorList>
            <person name="Kjaerup R.B."/>
            <person name="Dalgaard T.S."/>
            <person name="Juul-Madsen H.R."/>
        </authorList>
    </citation>
    <scope>NUCLEOTIDE SEQUENCE [LARGE SCALE GENOMIC DNA]</scope>
    <source>
        <strain evidence="3 5">DSM 43363</strain>
    </source>
</reference>
<keyword evidence="3" id="KW-0540">Nuclease</keyword>
<keyword evidence="1" id="KW-0732">Signal</keyword>
<keyword evidence="3" id="KW-0255">Endonuclease</keyword>
<dbReference type="RefSeq" id="WP_141719393.1">
    <property type="nucleotide sequence ID" value="NZ_CP109071.1"/>
</dbReference>
<dbReference type="AlphaFoldDB" id="A0A1C6U5F3"/>
<gene>
    <name evidence="3" type="ORF">GA0070608_0485</name>
    <name evidence="4" type="ORF">OIE14_05170</name>
</gene>
<keyword evidence="6" id="KW-1185">Reference proteome</keyword>
<dbReference type="EMBL" id="CP109071">
    <property type="protein sequence ID" value="WSA33450.1"/>
    <property type="molecule type" value="Genomic_DNA"/>
</dbReference>
<dbReference type="OrthoDB" id="3531939at2"/>
<evidence type="ECO:0000259" key="2">
    <source>
        <dbReference type="Pfam" id="PF03372"/>
    </source>
</evidence>
<protein>
    <submittedName>
        <fullName evidence="3 4">Endonuclease/exonuclease/phosphatase family protein</fullName>
    </submittedName>
</protein>
<keyword evidence="3" id="KW-0378">Hydrolase</keyword>
<dbReference type="EMBL" id="FMIC01000002">
    <property type="protein sequence ID" value="SCL49148.1"/>
    <property type="molecule type" value="Genomic_DNA"/>
</dbReference>
<dbReference type="Pfam" id="PF03372">
    <property type="entry name" value="Exo_endo_phos"/>
    <property type="match status" value="1"/>
</dbReference>
<proteinExistence type="predicted"/>
<dbReference type="GO" id="GO:0004519">
    <property type="term" value="F:endonuclease activity"/>
    <property type="evidence" value="ECO:0007669"/>
    <property type="project" value="UniProtKB-KW"/>
</dbReference>
<sequence>MRLIRLCVAVFGAFVLALTSAAPASAATTATYDLWVWNVAGWTMHRASTTDGLVPALAGSIRSRGADFVGLNELCYQQYQAIVANLRASGWPQDSTNFARFEPSRDTVCNGQGFGNAIFSKAPLGTANRYTLPSDGSAERRTLLCAPLSARPHLRFCTTHITPSNTVINGTAINVQQLNSVRGRLETFAANGDTVLIGGDFNAQPNYGRLNNWYAPSLNVANNAGNTGFYRELDDLDSRCVGYGETTVADGSTGGPCGLGNKIDLIFVRENRLAGSYTADSLAIPTTCTIGACSDHRVVTGTVTVSVN</sequence>
<dbReference type="InterPro" id="IPR036691">
    <property type="entry name" value="Endo/exonu/phosph_ase_sf"/>
</dbReference>
<dbReference type="InterPro" id="IPR005135">
    <property type="entry name" value="Endo/exonuclease/phosphatase"/>
</dbReference>
<accession>A0A1C6U5F3</accession>
<feature type="signal peptide" evidence="1">
    <location>
        <begin position="1"/>
        <end position="26"/>
    </location>
</feature>
<dbReference type="Proteomes" id="UP000199343">
    <property type="component" value="Unassembled WGS sequence"/>
</dbReference>
<dbReference type="GO" id="GO:0004527">
    <property type="term" value="F:exonuclease activity"/>
    <property type="evidence" value="ECO:0007669"/>
    <property type="project" value="UniProtKB-KW"/>
</dbReference>
<dbReference type="STRING" id="47871.GA0070608_0485"/>
<name>A0A1C6U5F3_9ACTN</name>
<evidence type="ECO:0000313" key="3">
    <source>
        <dbReference type="EMBL" id="SCL49148.1"/>
    </source>
</evidence>
<evidence type="ECO:0000313" key="5">
    <source>
        <dbReference type="Proteomes" id="UP000199343"/>
    </source>
</evidence>
<evidence type="ECO:0000313" key="6">
    <source>
        <dbReference type="Proteomes" id="UP001334804"/>
    </source>
</evidence>